<dbReference type="EMBL" id="JAIFTX010000043">
    <property type="protein sequence ID" value="MBX7291874.1"/>
    <property type="molecule type" value="Genomic_DNA"/>
</dbReference>
<keyword evidence="1" id="KW-0472">Membrane</keyword>
<evidence type="ECO:0000313" key="2">
    <source>
        <dbReference type="EMBL" id="MBX7291874.1"/>
    </source>
</evidence>
<organism evidence="2 3">
    <name type="scientific">Clostridium chauvoei</name>
    <dbReference type="NCBI Taxonomy" id="46867"/>
    <lineage>
        <taxon>Bacteria</taxon>
        <taxon>Bacillati</taxon>
        <taxon>Bacillota</taxon>
        <taxon>Clostridia</taxon>
        <taxon>Eubacteriales</taxon>
        <taxon>Clostridiaceae</taxon>
        <taxon>Clostridium</taxon>
    </lineage>
</organism>
<evidence type="ECO:0000256" key="1">
    <source>
        <dbReference type="SAM" id="Phobius"/>
    </source>
</evidence>
<proteinExistence type="predicted"/>
<dbReference type="GeneID" id="66302934"/>
<name>A0ABD4RKD5_9CLOT</name>
<reference evidence="2 3" key="1">
    <citation type="submission" date="2021-08" db="EMBL/GenBank/DDBJ databases">
        <title>Genome sequence analysis of Clostridium chauvoei strains of European origin and evaluation of typing options for outbreak investigations.</title>
        <authorList>
            <person name="Abdel-Glil M."/>
            <person name="Thomas P."/>
            <person name="Seyboldt C."/>
        </authorList>
    </citation>
    <scope>NUCLEOTIDE SEQUENCE [LARGE SCALE GENOMIC DNA]</scope>
    <source>
        <strain evidence="2 3">S0260-09</strain>
    </source>
</reference>
<keyword evidence="1" id="KW-0812">Transmembrane</keyword>
<dbReference type="RefSeq" id="WP_021877030.1">
    <property type="nucleotide sequence ID" value="NZ_CP018624.1"/>
</dbReference>
<protein>
    <submittedName>
        <fullName evidence="2">Uncharacterized protein</fullName>
    </submittedName>
</protein>
<keyword evidence="1" id="KW-1133">Transmembrane helix</keyword>
<dbReference type="Proteomes" id="UP000775179">
    <property type="component" value="Unassembled WGS sequence"/>
</dbReference>
<feature type="transmembrane region" description="Helical" evidence="1">
    <location>
        <begin position="30"/>
        <end position="46"/>
    </location>
</feature>
<dbReference type="AlphaFoldDB" id="A0ABD4RKD5"/>
<gene>
    <name evidence="2" type="ORF">K4H94_12860</name>
</gene>
<accession>A0ABD4RKD5</accession>
<sequence>MKKLIYAIVFFLSIFLVVKGNTMAGYAGLGVMFIGLAGILSELYLYNKRYQ</sequence>
<dbReference type="InterPro" id="IPR054198">
    <property type="entry name" value="DUF6903"/>
</dbReference>
<comment type="caution">
    <text evidence="2">The sequence shown here is derived from an EMBL/GenBank/DDBJ whole genome shotgun (WGS) entry which is preliminary data.</text>
</comment>
<evidence type="ECO:0000313" key="3">
    <source>
        <dbReference type="Proteomes" id="UP000775179"/>
    </source>
</evidence>
<dbReference type="Pfam" id="PF21844">
    <property type="entry name" value="DUF6903"/>
    <property type="match status" value="1"/>
</dbReference>